<feature type="region of interest" description="Disordered" evidence="1">
    <location>
        <begin position="36"/>
        <end position="58"/>
    </location>
</feature>
<gene>
    <name evidence="2" type="ORF">TPHV1_220008</name>
</gene>
<dbReference type="RefSeq" id="WP_002701326.1">
    <property type="nucleotide sequence ID" value="NZ_CP031394.1"/>
</dbReference>
<keyword evidence="3" id="KW-1185">Reference proteome</keyword>
<name>A0A0B7GTB6_TREPH</name>
<evidence type="ECO:0000313" key="2">
    <source>
        <dbReference type="EMBL" id="CEM61884.1"/>
    </source>
</evidence>
<organism evidence="2 3">
    <name type="scientific">Treponema phagedenis</name>
    <dbReference type="NCBI Taxonomy" id="162"/>
    <lineage>
        <taxon>Bacteria</taxon>
        <taxon>Pseudomonadati</taxon>
        <taxon>Spirochaetota</taxon>
        <taxon>Spirochaetia</taxon>
        <taxon>Spirochaetales</taxon>
        <taxon>Treponemataceae</taxon>
        <taxon>Treponema</taxon>
    </lineage>
</organism>
<accession>A0A0B7GTB6</accession>
<sequence length="58" mass="6179">MLGLQNVISDIREQRRAIAAKAVSSLLSEGSAPLQSGQITMEVPPNPEMGDIGFPLFP</sequence>
<protein>
    <submittedName>
        <fullName evidence="2">Uncharacterized protein</fullName>
    </submittedName>
</protein>
<dbReference type="EMBL" id="CDNC01000015">
    <property type="protein sequence ID" value="CEM61884.1"/>
    <property type="molecule type" value="Genomic_DNA"/>
</dbReference>
<reference evidence="3" key="1">
    <citation type="submission" date="2015-01" db="EMBL/GenBank/DDBJ databases">
        <authorList>
            <person name="Manzoor Shahid"/>
            <person name="Zubair Saima"/>
        </authorList>
    </citation>
    <scope>NUCLEOTIDE SEQUENCE [LARGE SCALE GENOMIC DNA]</scope>
    <source>
        <strain evidence="3">V1</strain>
    </source>
</reference>
<evidence type="ECO:0000256" key="1">
    <source>
        <dbReference type="SAM" id="MobiDB-lite"/>
    </source>
</evidence>
<dbReference type="AlphaFoldDB" id="A0A0B7GTB6"/>
<dbReference type="Proteomes" id="UP000042527">
    <property type="component" value="Unassembled WGS sequence"/>
</dbReference>
<evidence type="ECO:0000313" key="3">
    <source>
        <dbReference type="Proteomes" id="UP000042527"/>
    </source>
</evidence>
<proteinExistence type="predicted"/>